<reference evidence="1" key="1">
    <citation type="submission" date="2023-03" db="EMBL/GenBank/DDBJ databases">
        <title>Chromosome-level genomes of two armyworms, Mythimna separata and Mythimna loreyi, provide insights into the biosynthesis and reception of sex pheromones.</title>
        <authorList>
            <person name="Zhao H."/>
        </authorList>
    </citation>
    <scope>NUCLEOTIDE SEQUENCE</scope>
    <source>
        <strain evidence="1">BeijingLab</strain>
    </source>
</reference>
<dbReference type="EMBL" id="CM056785">
    <property type="protein sequence ID" value="KAJ8728019.1"/>
    <property type="molecule type" value="Genomic_DNA"/>
</dbReference>
<proteinExistence type="predicted"/>
<evidence type="ECO:0000313" key="2">
    <source>
        <dbReference type="Proteomes" id="UP001231649"/>
    </source>
</evidence>
<name>A0ACC2QXI6_9NEOP</name>
<accession>A0ACC2QXI6</accession>
<keyword evidence="2" id="KW-1185">Reference proteome</keyword>
<organism evidence="1 2">
    <name type="scientific">Mythimna loreyi</name>
    <dbReference type="NCBI Taxonomy" id="667449"/>
    <lineage>
        <taxon>Eukaryota</taxon>
        <taxon>Metazoa</taxon>
        <taxon>Ecdysozoa</taxon>
        <taxon>Arthropoda</taxon>
        <taxon>Hexapoda</taxon>
        <taxon>Insecta</taxon>
        <taxon>Pterygota</taxon>
        <taxon>Neoptera</taxon>
        <taxon>Endopterygota</taxon>
        <taxon>Lepidoptera</taxon>
        <taxon>Glossata</taxon>
        <taxon>Ditrysia</taxon>
        <taxon>Noctuoidea</taxon>
        <taxon>Noctuidae</taxon>
        <taxon>Noctuinae</taxon>
        <taxon>Hadenini</taxon>
        <taxon>Mythimna</taxon>
    </lineage>
</organism>
<gene>
    <name evidence="1" type="ORF">PYW08_016404</name>
</gene>
<sequence length="482" mass="53583">MGQNNRMQYLATFAVSIATMTTCIATFWPAPILPKFHNNETSISLTSNEISWVVAILSPGTVTGSLITSFVSDKFGRRVTLQTSTVPFIVGTVFVLCATKAWALYIGRILWGIGFGMITPVSSTYLSEIADKQIRGALTAITRFMFSFGFLLVLAIGPFVTYQVLSCFMIVLPICYFLACWRIPESPYYLLKEGKVDSARKALLRLSGSKIDKQMMEEKLSLMRSDVRKEMLRSSSVKELLTGKPYRKAVIIATGLRLTQMLSGAVPIHVYIGRIVQQSNCGLQVSTALVIFGVIRFIVALIAPVIVDKMGRRPLLICSYLGSSAMLATVGAYFFFQSVVGIQEESSNPFSYIIFIGITCSVIISTLGYDTLIFIIPSEIFPMNVRSVAMTVFNIFTALLSFITVKGYKIMNDWTGLYGVFWFYAIMALCGAVFTYFVVLETKGKSLREIQIELQGNIYDDSDEDLKKDVTTVDVKENTELK</sequence>
<comment type="caution">
    <text evidence="1">The sequence shown here is derived from an EMBL/GenBank/DDBJ whole genome shotgun (WGS) entry which is preliminary data.</text>
</comment>
<evidence type="ECO:0000313" key="1">
    <source>
        <dbReference type="EMBL" id="KAJ8728019.1"/>
    </source>
</evidence>
<protein>
    <submittedName>
        <fullName evidence="1">Uncharacterized protein</fullName>
    </submittedName>
</protein>
<dbReference type="Proteomes" id="UP001231649">
    <property type="component" value="Chromosome 9"/>
</dbReference>